<dbReference type="eggNOG" id="ENOG502T0ZC">
    <property type="taxonomic scope" value="Eukaryota"/>
</dbReference>
<accession>S3CHN2</accession>
<name>S3CHN2_GLAL2</name>
<dbReference type="Proteomes" id="UP000016922">
    <property type="component" value="Unassembled WGS sequence"/>
</dbReference>
<gene>
    <name evidence="1" type="ORF">GLAREA_01267</name>
</gene>
<dbReference type="AlphaFoldDB" id="S3CHN2"/>
<protein>
    <recommendedName>
        <fullName evidence="3">F-box domain-containing protein</fullName>
    </recommendedName>
</protein>
<evidence type="ECO:0008006" key="3">
    <source>
        <dbReference type="Google" id="ProtNLM"/>
    </source>
</evidence>
<keyword evidence="2" id="KW-1185">Reference proteome</keyword>
<proteinExistence type="predicted"/>
<dbReference type="OrthoDB" id="5427059at2759"/>
<evidence type="ECO:0000313" key="2">
    <source>
        <dbReference type="Proteomes" id="UP000016922"/>
    </source>
</evidence>
<dbReference type="RefSeq" id="XP_008086674.1">
    <property type="nucleotide sequence ID" value="XM_008088483.1"/>
</dbReference>
<organism evidence="1 2">
    <name type="scientific">Glarea lozoyensis (strain ATCC 20868 / MF5171)</name>
    <dbReference type="NCBI Taxonomy" id="1116229"/>
    <lineage>
        <taxon>Eukaryota</taxon>
        <taxon>Fungi</taxon>
        <taxon>Dikarya</taxon>
        <taxon>Ascomycota</taxon>
        <taxon>Pezizomycotina</taxon>
        <taxon>Leotiomycetes</taxon>
        <taxon>Helotiales</taxon>
        <taxon>Helotiaceae</taxon>
        <taxon>Glarea</taxon>
    </lineage>
</organism>
<reference evidence="1 2" key="1">
    <citation type="journal article" date="2013" name="BMC Genomics">
        <title>Genomics-driven discovery of the pneumocandin biosynthetic gene cluster in the fungus Glarea lozoyensis.</title>
        <authorList>
            <person name="Chen L."/>
            <person name="Yue Q."/>
            <person name="Zhang X."/>
            <person name="Xiang M."/>
            <person name="Wang C."/>
            <person name="Li S."/>
            <person name="Che Y."/>
            <person name="Ortiz-Lopez F.J."/>
            <person name="Bills G.F."/>
            <person name="Liu X."/>
            <person name="An Z."/>
        </authorList>
    </citation>
    <scope>NUCLEOTIDE SEQUENCE [LARGE SCALE GENOMIC DNA]</scope>
    <source>
        <strain evidence="2">ATCC 20868 / MF5171</strain>
    </source>
</reference>
<dbReference type="EMBL" id="KE145371">
    <property type="protein sequence ID" value="EPE25355.1"/>
    <property type="molecule type" value="Genomic_DNA"/>
</dbReference>
<dbReference type="OMA" id="VNLYDSH"/>
<dbReference type="GeneID" id="19460325"/>
<dbReference type="KEGG" id="glz:GLAREA_01267"/>
<evidence type="ECO:0000313" key="1">
    <source>
        <dbReference type="EMBL" id="EPE25355.1"/>
    </source>
</evidence>
<sequence>MDKMRKVLHEDSRPKLALESLPAELKVIIFFALPDLISLKHIASTSRSLYNAVKSAERHVVHPFLSSELEFDVLPEAAAVIASSRIKSRTKSQMLTFAENHLRCPWHWDPKFYFTLADALYISKLHKQIQSFTNQFFVVAFMDDHEILDPAPLSRNETARIMRAFYRFEIYCNLFRYKQEQQNYTAKEQQELFFSWFSPWDNEQLACVEMFFSLTHGNFLADIVASENMAPQSKVNSYLGPNGERFQHFLSLGLDYLHQFDTAGSLEEQKALMYPHLNLENGDFLHSGLEAVNKPHDGVLLKNYIFSPSGELEGPGWPVHFRDDDYGPHVAWIGSHLNFSCDRLIWGCDLHQLYDQGYVMRDFIRLQSLNIDYDCGQEIIDAREIHMARMSGSEQG</sequence>
<dbReference type="HOGENOM" id="CLU_047021_1_0_1"/>